<dbReference type="Proteomes" id="UP001162480">
    <property type="component" value="Chromosome 16"/>
</dbReference>
<dbReference type="SUPFAM" id="SSF52540">
    <property type="entry name" value="P-loop containing nucleoside triphosphate hydrolases"/>
    <property type="match status" value="1"/>
</dbReference>
<dbReference type="CDD" id="cd01428">
    <property type="entry name" value="ADK"/>
    <property type="match status" value="1"/>
</dbReference>
<dbReference type="Gene3D" id="1.20.890.10">
    <property type="entry name" value="cAMP-dependent protein kinase regulatory subunit, dimerization-anchoring domain"/>
    <property type="match status" value="1"/>
</dbReference>
<dbReference type="GO" id="GO:0019205">
    <property type="term" value="F:nucleobase-containing compound kinase activity"/>
    <property type="evidence" value="ECO:0007669"/>
    <property type="project" value="InterPro"/>
</dbReference>
<dbReference type="SUPFAM" id="SSF51735">
    <property type="entry name" value="NAD(P)-binding Rossmann-fold domains"/>
    <property type="match status" value="1"/>
</dbReference>
<dbReference type="InterPro" id="IPR036291">
    <property type="entry name" value="NAD(P)-bd_dom_sf"/>
</dbReference>
<keyword evidence="2" id="KW-0547">Nucleotide-binding</keyword>
<dbReference type="Gene3D" id="3.40.50.720">
    <property type="entry name" value="NAD(P)-binding Rossmann-like Domain"/>
    <property type="match status" value="1"/>
</dbReference>
<dbReference type="PANTHER" id="PTHR23359">
    <property type="entry name" value="NUCLEOTIDE KINASE"/>
    <property type="match status" value="1"/>
</dbReference>
<reference evidence="6" key="1">
    <citation type="submission" date="2023-08" db="EMBL/GenBank/DDBJ databases">
        <authorList>
            <person name="Alioto T."/>
            <person name="Alioto T."/>
            <person name="Gomez Garrido J."/>
        </authorList>
    </citation>
    <scope>NUCLEOTIDE SEQUENCE</scope>
</reference>
<dbReference type="GO" id="GO:0006139">
    <property type="term" value="P:nucleobase-containing compound metabolic process"/>
    <property type="evidence" value="ECO:0007669"/>
    <property type="project" value="InterPro"/>
</dbReference>
<keyword evidence="4" id="KW-0175">Coiled coil</keyword>
<dbReference type="InterPro" id="IPR047499">
    <property type="entry name" value="DD_AK7"/>
</dbReference>
<evidence type="ECO:0000256" key="2">
    <source>
        <dbReference type="ARBA" id="ARBA00022741"/>
    </source>
</evidence>
<gene>
    <name evidence="6" type="ORF">OCTVUL_1B013069</name>
</gene>
<dbReference type="InterPro" id="IPR007858">
    <property type="entry name" value="Dpy-30_motif"/>
</dbReference>
<evidence type="ECO:0000256" key="3">
    <source>
        <dbReference type="ARBA" id="ARBA00022777"/>
    </source>
</evidence>
<dbReference type="GO" id="GO:0005524">
    <property type="term" value="F:ATP binding"/>
    <property type="evidence" value="ECO:0007669"/>
    <property type="project" value="InterPro"/>
</dbReference>
<protein>
    <recommendedName>
        <fullName evidence="8">Adenylate kinase 7</fullName>
    </recommendedName>
</protein>
<keyword evidence="3" id="KW-0418">Kinase</keyword>
<dbReference type="InterPro" id="IPR000850">
    <property type="entry name" value="Adenylat/UMP-CMP_kin"/>
</dbReference>
<evidence type="ECO:0000313" key="7">
    <source>
        <dbReference type="Proteomes" id="UP001162480"/>
    </source>
</evidence>
<proteinExistence type="predicted"/>
<dbReference type="Pfam" id="PF05186">
    <property type="entry name" value="Dpy-30"/>
    <property type="match status" value="1"/>
</dbReference>
<evidence type="ECO:0008006" key="8">
    <source>
        <dbReference type="Google" id="ProtNLM"/>
    </source>
</evidence>
<evidence type="ECO:0000256" key="1">
    <source>
        <dbReference type="ARBA" id="ARBA00022679"/>
    </source>
</evidence>
<evidence type="ECO:0000256" key="4">
    <source>
        <dbReference type="SAM" id="Coils"/>
    </source>
</evidence>
<dbReference type="Gene3D" id="3.40.50.300">
    <property type="entry name" value="P-loop containing nucleotide triphosphate hydrolases"/>
    <property type="match status" value="1"/>
</dbReference>
<accession>A0AA36BH60</accession>
<feature type="coiled-coil region" evidence="4">
    <location>
        <begin position="400"/>
        <end position="427"/>
    </location>
</feature>
<dbReference type="InterPro" id="IPR027417">
    <property type="entry name" value="P-loop_NTPase"/>
</dbReference>
<dbReference type="CDD" id="cd22967">
    <property type="entry name" value="DD_AK7"/>
    <property type="match status" value="1"/>
</dbReference>
<dbReference type="Pfam" id="PF00406">
    <property type="entry name" value="ADK"/>
    <property type="match status" value="1"/>
</dbReference>
<dbReference type="AlphaFoldDB" id="A0AA36BH60"/>
<evidence type="ECO:0000256" key="5">
    <source>
        <dbReference type="SAM" id="MobiDB-lite"/>
    </source>
</evidence>
<dbReference type="EMBL" id="OX597829">
    <property type="protein sequence ID" value="CAI9734350.1"/>
    <property type="molecule type" value="Genomic_DNA"/>
</dbReference>
<feature type="region of interest" description="Disordered" evidence="5">
    <location>
        <begin position="637"/>
        <end position="660"/>
    </location>
</feature>
<evidence type="ECO:0000313" key="6">
    <source>
        <dbReference type="EMBL" id="CAI9734350.1"/>
    </source>
</evidence>
<organism evidence="6 7">
    <name type="scientific">Octopus vulgaris</name>
    <name type="common">Common octopus</name>
    <dbReference type="NCBI Taxonomy" id="6645"/>
    <lineage>
        <taxon>Eukaryota</taxon>
        <taxon>Metazoa</taxon>
        <taxon>Spiralia</taxon>
        <taxon>Lophotrochozoa</taxon>
        <taxon>Mollusca</taxon>
        <taxon>Cephalopoda</taxon>
        <taxon>Coleoidea</taxon>
        <taxon>Octopodiformes</taxon>
        <taxon>Octopoda</taxon>
        <taxon>Incirrata</taxon>
        <taxon>Octopodidae</taxon>
        <taxon>Octopus</taxon>
    </lineage>
</organism>
<keyword evidence="7" id="KW-1185">Reference proteome</keyword>
<keyword evidence="1" id="KW-0808">Transferase</keyword>
<sequence length="727" mass="84297">MSEVWGVHNGQLADTLPKDNMANIERTPKTIFINNVDLFNGWNIAEYLSTCQVGATLDEEDEEMADEEAERDMQPTKDDCYEVYGTISSKENDRPKFVKEVIEFSARDELYKRLIEFDIIVYDITHDHDQIDEATWVVSELHADLDKIVKPKIFILISSILTWAKTKPTDAEDPDIPFTKDDYRRRRPHANFKDHISAEKTVIKLGKGSKKKLNTCVLAVGATYGGKEDIFHYWFKSAWHNEPVLKCIGNGTNIVPTIHIKDLAAVIQNIADASPQGKYIIAKDESMNTLEEIIKSISKALTTGKIQKIPPEDFLSENKLTQAEFDTLQVNLRMESIIIKDSMKIEWICESGIVDNISEMVKEYKESRKLLPLRICILGPPGAGKTTVAEQICTGYKLHHIKLKEVISDYIQNLMDLEQKLATANFEHDSDVEEEEEENRIEDPTSRLYDINENKEQNNQRLDDNLLVMMVKDKLLSKRCQNQGFVLDGFPKTIDQAKILYEDEEGEEEADDDLHYNRQIMPEFIFSLDADDNFLSNRIMRLPEHVVAGTHNTEEGFQRRLTEFRANNTEDNTVLNFFDELEFHPERIDITQDKSTMMKQTVDKIKKIIKDPRNYGLSKEELEKIKRAEVEARLQREEKERIEKEERETAEETERKRNEEEWAKKLSEVKQQEYELLQARSLPLRNYLMTHIMPTLSNGLIDCCKVRPEDPVDYLAEYIFKNNPQVD</sequence>
<name>A0AA36BH60_OCTVU</name>